<comment type="caution">
    <text evidence="1">The sequence shown here is derived from an EMBL/GenBank/DDBJ whole genome shotgun (WGS) entry which is preliminary data.</text>
</comment>
<dbReference type="AlphaFoldDB" id="A0A0G1K1X0"/>
<dbReference type="STRING" id="1618647.UW30_C0004G0003"/>
<dbReference type="Proteomes" id="UP000034736">
    <property type="component" value="Unassembled WGS sequence"/>
</dbReference>
<evidence type="ECO:0000313" key="1">
    <source>
        <dbReference type="EMBL" id="KKT41804.1"/>
    </source>
</evidence>
<sequence>MTNLVKMLNNILAKGRDMFGPRKIPVANTIDIFFYLADLIVAKHGNEPIREEVRKIILLKDLAPPEQESAAEELYIRFEKILSRDYDMEKVRSEIRERFNLDLSKLSFSAKFLTKDERDLRELEDLASAITTKLLSVVGRARLDKLLKDKTNPTLLNGTVLTERGSLDFSAAERRLFKLPPPWLKLGIKFLRQLVADLSML</sequence>
<evidence type="ECO:0000313" key="2">
    <source>
        <dbReference type="Proteomes" id="UP000034736"/>
    </source>
</evidence>
<name>A0A0G1K1X0_9BACT</name>
<dbReference type="EMBL" id="LCHU01000004">
    <property type="protein sequence ID" value="KKT41804.1"/>
    <property type="molecule type" value="Genomic_DNA"/>
</dbReference>
<reference evidence="1 2" key="1">
    <citation type="journal article" date="2015" name="Nature">
        <title>rRNA introns, odd ribosomes, and small enigmatic genomes across a large radiation of phyla.</title>
        <authorList>
            <person name="Brown C.T."/>
            <person name="Hug L.A."/>
            <person name="Thomas B.C."/>
            <person name="Sharon I."/>
            <person name="Castelle C.J."/>
            <person name="Singh A."/>
            <person name="Wilkins M.J."/>
            <person name="Williams K.H."/>
            <person name="Banfield J.F."/>
        </authorList>
    </citation>
    <scope>NUCLEOTIDE SEQUENCE [LARGE SCALE GENOMIC DNA]</scope>
</reference>
<proteinExistence type="predicted"/>
<protein>
    <submittedName>
        <fullName evidence="1">Uncharacterized protein</fullName>
    </submittedName>
</protein>
<accession>A0A0G1K1X0</accession>
<gene>
    <name evidence="1" type="ORF">UW30_C0004G0003</name>
</gene>
<organism evidence="1 2">
    <name type="scientific">Candidatus Giovannonibacteria bacterium GW2011_GWA2_44_13b</name>
    <dbReference type="NCBI Taxonomy" id="1618647"/>
    <lineage>
        <taxon>Bacteria</taxon>
        <taxon>Candidatus Giovannoniibacteriota</taxon>
    </lineage>
</organism>